<proteinExistence type="predicted"/>
<evidence type="ECO:0000313" key="2">
    <source>
        <dbReference type="Proteomes" id="UP000433104"/>
    </source>
</evidence>
<sequence length="59" mass="6550">MRNLRTRVQALEGTMPVGVQRWHRIIVGEGQTEAEARAAYEAKHGAIGEDSCVVFRVVV</sequence>
<evidence type="ECO:0000313" key="1">
    <source>
        <dbReference type="EMBL" id="MXO85248.1"/>
    </source>
</evidence>
<dbReference type="RefSeq" id="WP_160681664.1">
    <property type="nucleotide sequence ID" value="NZ_WTYW01000001.1"/>
</dbReference>
<reference evidence="1 2" key="1">
    <citation type="submission" date="2019-12" db="EMBL/GenBank/DDBJ databases">
        <title>Genomic-based taxomic classification of the family Erythrobacteraceae.</title>
        <authorList>
            <person name="Xu L."/>
        </authorList>
    </citation>
    <scope>NUCLEOTIDE SEQUENCE [LARGE SCALE GENOMIC DNA]</scope>
    <source>
        <strain evidence="1 2">MCCC 1A09962</strain>
    </source>
</reference>
<dbReference type="AlphaFoldDB" id="A0A844ZBT2"/>
<organism evidence="1 2">
    <name type="scientific">Parapontixanthobacter aurantiacus</name>
    <dbReference type="NCBI Taxonomy" id="1463599"/>
    <lineage>
        <taxon>Bacteria</taxon>
        <taxon>Pseudomonadati</taxon>
        <taxon>Pseudomonadota</taxon>
        <taxon>Alphaproteobacteria</taxon>
        <taxon>Sphingomonadales</taxon>
        <taxon>Erythrobacteraceae</taxon>
        <taxon>Parapontixanthobacter</taxon>
    </lineage>
</organism>
<comment type="caution">
    <text evidence="1">The sequence shown here is derived from an EMBL/GenBank/DDBJ whole genome shotgun (WGS) entry which is preliminary data.</text>
</comment>
<dbReference type="OrthoDB" id="7436200at2"/>
<accession>A0A844ZBT2</accession>
<gene>
    <name evidence="1" type="ORF">GRI38_04320</name>
</gene>
<dbReference type="EMBL" id="WTYW01000001">
    <property type="protein sequence ID" value="MXO85248.1"/>
    <property type="molecule type" value="Genomic_DNA"/>
</dbReference>
<name>A0A844ZBT2_9SPHN</name>
<keyword evidence="2" id="KW-1185">Reference proteome</keyword>
<dbReference type="Proteomes" id="UP000433104">
    <property type="component" value="Unassembled WGS sequence"/>
</dbReference>
<protein>
    <submittedName>
        <fullName evidence="1">Uncharacterized protein</fullName>
    </submittedName>
</protein>